<keyword evidence="1" id="KW-0812">Transmembrane</keyword>
<dbReference type="AlphaFoldDB" id="A0A2K5AR92"/>
<proteinExistence type="predicted"/>
<protein>
    <submittedName>
        <fullName evidence="2">Uncharacterized protein</fullName>
    </submittedName>
</protein>
<evidence type="ECO:0000313" key="3">
    <source>
        <dbReference type="Proteomes" id="UP000236248"/>
    </source>
</evidence>
<keyword evidence="3" id="KW-1185">Reference proteome</keyword>
<dbReference type="Proteomes" id="UP000236248">
    <property type="component" value="Chromosome NCAV"/>
</dbReference>
<accession>A0A2K5AR92</accession>
<dbReference type="KEGG" id="ncv:NCAV_0942"/>
<keyword evidence="1" id="KW-1133">Transmembrane helix</keyword>
<feature type="transmembrane region" description="Helical" evidence="1">
    <location>
        <begin position="25"/>
        <end position="42"/>
    </location>
</feature>
<gene>
    <name evidence="2" type="ORF">NCAV_0942</name>
</gene>
<sequence>MVGWQSGYAPACRAGIQGFESPPHLFWSNIFIIIWLISISNINN</sequence>
<name>A0A2K5AR92_9ARCH</name>
<evidence type="ECO:0000256" key="1">
    <source>
        <dbReference type="SAM" id="Phobius"/>
    </source>
</evidence>
<organism evidence="2 3">
    <name type="scientific">Candidatus Nitrosocaldus cavascurensis</name>
    <dbReference type="NCBI Taxonomy" id="2058097"/>
    <lineage>
        <taxon>Archaea</taxon>
        <taxon>Nitrososphaerota</taxon>
        <taxon>Nitrososphaeria</taxon>
        <taxon>Candidatus Nitrosocaldales</taxon>
        <taxon>Candidatus Nitrosocaldaceae</taxon>
        <taxon>Candidatus Nitrosocaldus</taxon>
    </lineage>
</organism>
<keyword evidence="1" id="KW-0472">Membrane</keyword>
<reference evidence="3" key="1">
    <citation type="submission" date="2018-01" db="EMBL/GenBank/DDBJ databases">
        <authorList>
            <person name="Kerou L M."/>
        </authorList>
    </citation>
    <scope>NUCLEOTIDE SEQUENCE [LARGE SCALE GENOMIC DNA]</scope>
    <source>
        <strain evidence="3">SCU2</strain>
    </source>
</reference>
<evidence type="ECO:0000313" key="2">
    <source>
        <dbReference type="EMBL" id="SPC34119.1"/>
    </source>
</evidence>
<dbReference type="EMBL" id="LT981265">
    <property type="protein sequence ID" value="SPC34119.1"/>
    <property type="molecule type" value="Genomic_DNA"/>
</dbReference>